<sequence length="492" mass="57102">MVMMFIMKLIIKIFPEINIKSKYVRLLFIKNLSYNIKHVLRYNHVYVNVMYFWDKIEIFINKNMNHKHICNILVNIPGIQYVLIIEEYSFLDIHDIANQTYTKYKNILEKKTFCVRVKRNGNHNFTSVKAEQYIGNILNNQINSASVKLNEPDITIDIEINNKKFFFVICKLQGLGGFPIGTQGNVLSLISGGFDSTVSSYMLLRRGCRVHYCFFNFGDINHEINVKQIVYYLWHRFGSSHTVKFFSINFVPVITELFRTINKSYINIILKRIMIRIASKIAVNYKIQALATGDSIGQVASQTLINLSLIDNITDHLILRPLISYDKENIINIARDIGTADISSKIPELCGMSLKKPITAAKIMDVEYQEAKFNLAILDVVIKEISIIDIQKIYFNLKLNSVIQDIEIVSIYHNNDVIIDIRLPEEQEKNPLKCDDVEIKLIPFYNLLKEIVKFPKNKTYLLYCQHGVMSRLQANYLFINGINNLKVYIPKK</sequence>
<dbReference type="HAMAP" id="MF_00021">
    <property type="entry name" value="ThiI"/>
    <property type="match status" value="1"/>
</dbReference>
<feature type="binding site" evidence="11">
    <location>
        <position position="293"/>
    </location>
    <ligand>
        <name>ATP</name>
        <dbReference type="ChEBI" id="CHEBI:30616"/>
    </ligand>
</feature>
<keyword evidence="6 11" id="KW-0067">ATP-binding</keyword>
<dbReference type="GO" id="GO:0005829">
    <property type="term" value="C:cytosol"/>
    <property type="evidence" value="ECO:0007669"/>
    <property type="project" value="TreeGrafter"/>
</dbReference>
<dbReference type="InterPro" id="IPR036873">
    <property type="entry name" value="Rhodanese-like_dom_sf"/>
</dbReference>
<dbReference type="Gene3D" id="3.30.2130.30">
    <property type="match status" value="1"/>
</dbReference>
<evidence type="ECO:0000256" key="4">
    <source>
        <dbReference type="ARBA" id="ARBA00022679"/>
    </source>
</evidence>
<comment type="subcellular location">
    <subcellularLocation>
        <location evidence="1 11">Cytoplasm</location>
    </subcellularLocation>
</comment>
<dbReference type="Gene3D" id="3.40.250.10">
    <property type="entry name" value="Rhodanese-like domain"/>
    <property type="match status" value="1"/>
</dbReference>
<comment type="caution">
    <text evidence="11">Lacks conserved residue(s) required for the propagation of feature annotation.</text>
</comment>
<accession>A0AAT9G4E6</accession>
<comment type="pathway">
    <text evidence="11">Cofactor biosynthesis; thiamine diphosphate biosynthesis.</text>
</comment>
<dbReference type="PANTHER" id="PTHR43209:SF1">
    <property type="entry name" value="TRNA SULFURTRANSFERASE"/>
    <property type="match status" value="1"/>
</dbReference>
<dbReference type="NCBIfam" id="TIGR00342">
    <property type="entry name" value="tRNA uracil 4-sulfurtransferase ThiI"/>
    <property type="match status" value="1"/>
</dbReference>
<comment type="catalytic activity">
    <reaction evidence="11">
        <text>[ThiS sulfur-carrier protein]-C-terminal Gly-Gly-AMP + S-sulfanyl-L-cysteinyl-[cysteine desulfurase] + AH2 = [ThiS sulfur-carrier protein]-C-terminal-Gly-aminoethanethioate + L-cysteinyl-[cysteine desulfurase] + A + AMP + 2 H(+)</text>
        <dbReference type="Rhea" id="RHEA:43340"/>
        <dbReference type="Rhea" id="RHEA-COMP:12157"/>
        <dbReference type="Rhea" id="RHEA-COMP:12158"/>
        <dbReference type="Rhea" id="RHEA-COMP:12910"/>
        <dbReference type="Rhea" id="RHEA-COMP:19908"/>
        <dbReference type="ChEBI" id="CHEBI:13193"/>
        <dbReference type="ChEBI" id="CHEBI:15378"/>
        <dbReference type="ChEBI" id="CHEBI:17499"/>
        <dbReference type="ChEBI" id="CHEBI:29950"/>
        <dbReference type="ChEBI" id="CHEBI:61963"/>
        <dbReference type="ChEBI" id="CHEBI:90618"/>
        <dbReference type="ChEBI" id="CHEBI:232372"/>
        <dbReference type="ChEBI" id="CHEBI:456215"/>
    </reaction>
</comment>
<dbReference type="SMART" id="SM00981">
    <property type="entry name" value="THUMP"/>
    <property type="match status" value="1"/>
</dbReference>
<dbReference type="InterPro" id="IPR003720">
    <property type="entry name" value="tRNA_STrfase"/>
</dbReference>
<dbReference type="SUPFAM" id="SSF52402">
    <property type="entry name" value="Adenine nucleotide alpha hydrolases-like"/>
    <property type="match status" value="1"/>
</dbReference>
<dbReference type="GO" id="GO:0002937">
    <property type="term" value="P:tRNA 4-thiouridine biosynthesis"/>
    <property type="evidence" value="ECO:0007669"/>
    <property type="project" value="TreeGrafter"/>
</dbReference>
<keyword evidence="3 11" id="KW-0820">tRNA-binding</keyword>
<feature type="active site" description="Cysteine persulfide intermediate" evidence="11">
    <location>
        <position position="464"/>
    </location>
</feature>
<evidence type="ECO:0000256" key="8">
    <source>
        <dbReference type="ARBA" id="ARBA00022977"/>
    </source>
</evidence>
<dbReference type="GO" id="GO:0009228">
    <property type="term" value="P:thiamine biosynthetic process"/>
    <property type="evidence" value="ECO:0007669"/>
    <property type="project" value="UniProtKB-KW"/>
</dbReference>
<dbReference type="EMBL" id="AP028961">
    <property type="protein sequence ID" value="BET44607.1"/>
    <property type="molecule type" value="Genomic_DNA"/>
</dbReference>
<keyword evidence="4 11" id="KW-0808">Transferase</keyword>
<dbReference type="GO" id="GO:0140741">
    <property type="term" value="F:tRNA-uracil-4 sulfurtransferase activity"/>
    <property type="evidence" value="ECO:0007669"/>
    <property type="project" value="UniProtKB-EC"/>
</dbReference>
<dbReference type="GO" id="GO:0000049">
    <property type="term" value="F:tRNA binding"/>
    <property type="evidence" value="ECO:0007669"/>
    <property type="project" value="UniProtKB-UniRule"/>
</dbReference>
<evidence type="ECO:0000256" key="10">
    <source>
        <dbReference type="ARBA" id="ARBA00023284"/>
    </source>
</evidence>
<feature type="domain" description="Rhodanese" evidence="12">
    <location>
        <begin position="412"/>
        <end position="488"/>
    </location>
</feature>
<keyword evidence="5 11" id="KW-0547">Nucleotide-binding</keyword>
<dbReference type="SUPFAM" id="SSF143437">
    <property type="entry name" value="THUMP domain-like"/>
    <property type="match status" value="1"/>
</dbReference>
<evidence type="ECO:0000259" key="12">
    <source>
        <dbReference type="PROSITE" id="PS50206"/>
    </source>
</evidence>
<dbReference type="PANTHER" id="PTHR43209">
    <property type="entry name" value="TRNA SULFURTRANSFERASE"/>
    <property type="match status" value="1"/>
</dbReference>
<keyword evidence="8 11" id="KW-0784">Thiamine biosynthesis</keyword>
<dbReference type="EC" id="2.8.1.4" evidence="11"/>
<dbReference type="InterPro" id="IPR049962">
    <property type="entry name" value="THUMP_ThiI"/>
</dbReference>
<dbReference type="Pfam" id="PF02926">
    <property type="entry name" value="THUMP"/>
    <property type="match status" value="1"/>
</dbReference>
<dbReference type="GO" id="GO:0052837">
    <property type="term" value="P:thiazole biosynthetic process"/>
    <property type="evidence" value="ECO:0007669"/>
    <property type="project" value="InterPro"/>
</dbReference>
<dbReference type="CDD" id="cd11716">
    <property type="entry name" value="THUMP_ThiI"/>
    <property type="match status" value="1"/>
</dbReference>
<dbReference type="NCBIfam" id="TIGR04271">
    <property type="entry name" value="ThiI_C_thiazole"/>
    <property type="match status" value="1"/>
</dbReference>
<evidence type="ECO:0000256" key="9">
    <source>
        <dbReference type="ARBA" id="ARBA00023157"/>
    </source>
</evidence>
<keyword evidence="9" id="KW-1015">Disulfide bond</keyword>
<dbReference type="InterPro" id="IPR004114">
    <property type="entry name" value="THUMP_dom"/>
</dbReference>
<evidence type="ECO:0000256" key="11">
    <source>
        <dbReference type="HAMAP-Rule" id="MF_00021"/>
    </source>
</evidence>
<evidence type="ECO:0000256" key="2">
    <source>
        <dbReference type="ARBA" id="ARBA00022490"/>
    </source>
</evidence>
<reference evidence="14" key="2">
    <citation type="submission" date="2023-10" db="EMBL/GenBank/DDBJ databases">
        <authorList>
            <person name="Koga R."/>
            <person name="Fukatsu T."/>
        </authorList>
    </citation>
    <scope>NUCLEOTIDE SEQUENCE</scope>
    <source>
        <strain evidence="14">Kw-01</strain>
    </source>
</reference>
<feature type="domain" description="THUMP" evidence="13">
    <location>
        <begin position="67"/>
        <end position="171"/>
    </location>
</feature>
<evidence type="ECO:0000256" key="6">
    <source>
        <dbReference type="ARBA" id="ARBA00022840"/>
    </source>
</evidence>
<feature type="binding site" evidence="11">
    <location>
        <begin position="189"/>
        <end position="190"/>
    </location>
    <ligand>
        <name>ATP</name>
        <dbReference type="ChEBI" id="CHEBI:30616"/>
    </ligand>
</feature>
<dbReference type="CDD" id="cd00158">
    <property type="entry name" value="RHOD"/>
    <property type="match status" value="1"/>
</dbReference>
<dbReference type="GO" id="GO:0009229">
    <property type="term" value="P:thiamine diphosphate biosynthetic process"/>
    <property type="evidence" value="ECO:0007669"/>
    <property type="project" value="UniProtKB-UniRule"/>
</dbReference>
<evidence type="ECO:0000256" key="7">
    <source>
        <dbReference type="ARBA" id="ARBA00022884"/>
    </source>
</evidence>
<reference evidence="14" key="1">
    <citation type="journal article" date="2023" name="Front. Microbiol.">
        <title>Genome analysis of Candidatus Aschnera chinzeii, the bacterial endosymbiont of the blood-sucking bat fly Penicillidia jenynsii (Insecta: Diptera: Nycteribiidae).</title>
        <authorList>
            <person name="Koga R."/>
            <person name="Moriyama M."/>
            <person name="Nozaki T."/>
            <person name="Fukatsu T."/>
        </authorList>
    </citation>
    <scope>NUCLEOTIDE SEQUENCE</scope>
    <source>
        <strain evidence="14">Kw-01</strain>
    </source>
</reference>
<dbReference type="InterPro" id="IPR014729">
    <property type="entry name" value="Rossmann-like_a/b/a_fold"/>
</dbReference>
<dbReference type="InterPro" id="IPR001763">
    <property type="entry name" value="Rhodanese-like_dom"/>
</dbReference>
<gene>
    <name evidence="11 14" type="primary">thiI</name>
    <name evidence="14" type="ORF">ACHINZ_2790</name>
</gene>
<name>A0AAT9G4E6_9ENTR</name>
<dbReference type="GO" id="GO:0004810">
    <property type="term" value="F:CCA tRNA nucleotidyltransferase activity"/>
    <property type="evidence" value="ECO:0007669"/>
    <property type="project" value="InterPro"/>
</dbReference>
<proteinExistence type="inferred from homology"/>
<keyword evidence="7 11" id="KW-0694">RNA-binding</keyword>
<feature type="binding site" evidence="11">
    <location>
        <position position="302"/>
    </location>
    <ligand>
        <name>ATP</name>
        <dbReference type="ChEBI" id="CHEBI:30616"/>
    </ligand>
</feature>
<dbReference type="InterPro" id="IPR049961">
    <property type="entry name" value="ThiI_N"/>
</dbReference>
<evidence type="ECO:0000256" key="1">
    <source>
        <dbReference type="ARBA" id="ARBA00004496"/>
    </source>
</evidence>
<dbReference type="Gene3D" id="3.40.50.620">
    <property type="entry name" value="HUPs"/>
    <property type="match status" value="1"/>
</dbReference>
<dbReference type="InterPro" id="IPR050102">
    <property type="entry name" value="tRNA_sulfurtransferase_ThiI"/>
</dbReference>
<dbReference type="InterPro" id="IPR020536">
    <property type="entry name" value="ThiI_AANH"/>
</dbReference>
<evidence type="ECO:0000259" key="13">
    <source>
        <dbReference type="PROSITE" id="PS51165"/>
    </source>
</evidence>
<dbReference type="GO" id="GO:0005524">
    <property type="term" value="F:ATP binding"/>
    <property type="evidence" value="ECO:0007669"/>
    <property type="project" value="UniProtKB-UniRule"/>
</dbReference>
<evidence type="ECO:0000313" key="14">
    <source>
        <dbReference type="EMBL" id="BET44607.1"/>
    </source>
</evidence>
<comment type="similarity">
    <text evidence="11">Belongs to the ThiI family.</text>
</comment>
<dbReference type="SUPFAM" id="SSF52821">
    <property type="entry name" value="Rhodanese/Cell cycle control phosphatase"/>
    <property type="match status" value="1"/>
</dbReference>
<evidence type="ECO:0000256" key="5">
    <source>
        <dbReference type="ARBA" id="ARBA00022741"/>
    </source>
</evidence>
<comment type="function">
    <text evidence="11">Catalyzes the ATP-dependent transfer of a sulfur to tRNA to produce 4-thiouridine in position 8 of tRNAs, which functions as a near-UV photosensor. Also catalyzes the transfer of sulfur to the sulfur carrier protein ThiS, forming ThiS-thiocarboxylate. This is a step in the synthesis of thiazole, in the thiamine biosynthesis pathway. The sulfur is donated as persulfide by IscS.</text>
</comment>
<dbReference type="AlphaFoldDB" id="A0AAT9G4E6"/>
<comment type="catalytic activity">
    <reaction evidence="11">
        <text>[ThiI sulfur-carrier protein]-S-sulfanyl-L-cysteine + a uridine in tRNA + 2 reduced [2Fe-2S]-[ferredoxin] + ATP + H(+) = [ThiI sulfur-carrier protein]-L-cysteine + a 4-thiouridine in tRNA + 2 oxidized [2Fe-2S]-[ferredoxin] + AMP + diphosphate</text>
        <dbReference type="Rhea" id="RHEA:24176"/>
        <dbReference type="Rhea" id="RHEA-COMP:10000"/>
        <dbReference type="Rhea" id="RHEA-COMP:10001"/>
        <dbReference type="Rhea" id="RHEA-COMP:13337"/>
        <dbReference type="Rhea" id="RHEA-COMP:13338"/>
        <dbReference type="Rhea" id="RHEA-COMP:13339"/>
        <dbReference type="Rhea" id="RHEA-COMP:13340"/>
        <dbReference type="ChEBI" id="CHEBI:15378"/>
        <dbReference type="ChEBI" id="CHEBI:29950"/>
        <dbReference type="ChEBI" id="CHEBI:30616"/>
        <dbReference type="ChEBI" id="CHEBI:33019"/>
        <dbReference type="ChEBI" id="CHEBI:33737"/>
        <dbReference type="ChEBI" id="CHEBI:33738"/>
        <dbReference type="ChEBI" id="CHEBI:61963"/>
        <dbReference type="ChEBI" id="CHEBI:65315"/>
        <dbReference type="ChEBI" id="CHEBI:136798"/>
        <dbReference type="ChEBI" id="CHEBI:456215"/>
        <dbReference type="EC" id="2.8.1.4"/>
    </reaction>
</comment>
<dbReference type="Pfam" id="PF02568">
    <property type="entry name" value="ThiI"/>
    <property type="match status" value="1"/>
</dbReference>
<feature type="binding site" evidence="11">
    <location>
        <position position="271"/>
    </location>
    <ligand>
        <name>ATP</name>
        <dbReference type="ChEBI" id="CHEBI:30616"/>
    </ligand>
</feature>
<keyword evidence="2 11" id="KW-0963">Cytoplasm</keyword>
<dbReference type="PROSITE" id="PS51165">
    <property type="entry name" value="THUMP"/>
    <property type="match status" value="1"/>
</dbReference>
<organism evidence="14">
    <name type="scientific">Candidatus Aschnera chinzeii</name>
    <dbReference type="NCBI Taxonomy" id="1485666"/>
    <lineage>
        <taxon>Bacteria</taxon>
        <taxon>Pseudomonadati</taxon>
        <taxon>Pseudomonadota</taxon>
        <taxon>Gammaproteobacteria</taxon>
        <taxon>Enterobacterales</taxon>
        <taxon>Enterobacteriaceae</taxon>
        <taxon>Candidatus Aschnera</taxon>
    </lineage>
</organism>
<protein>
    <recommendedName>
        <fullName evidence="11">tRNA sulfurtransferase</fullName>
        <ecNumber evidence="11">2.8.1.4</ecNumber>
    </recommendedName>
    <alternativeName>
        <fullName evidence="11">Sulfur carrier protein ThiS sulfurtransferase</fullName>
    </alternativeName>
    <alternativeName>
        <fullName evidence="11">Thiamine biosynthesis protein ThiI</fullName>
    </alternativeName>
    <alternativeName>
        <fullName evidence="11">tRNA 4-thiouridine synthase</fullName>
    </alternativeName>
</protein>
<evidence type="ECO:0000256" key="3">
    <source>
        <dbReference type="ARBA" id="ARBA00022555"/>
    </source>
</evidence>
<dbReference type="InterPro" id="IPR026340">
    <property type="entry name" value="THII_Thiazole_biosynth_dom"/>
</dbReference>
<dbReference type="PROSITE" id="PS50206">
    <property type="entry name" value="RHODANESE_3"/>
    <property type="match status" value="1"/>
</dbReference>
<keyword evidence="10" id="KW-0676">Redox-active center</keyword>